<dbReference type="OrthoDB" id="9808744at2"/>
<comment type="caution">
    <text evidence="3">The sequence shown here is derived from an EMBL/GenBank/DDBJ whole genome shotgun (WGS) entry which is preliminary data.</text>
</comment>
<dbReference type="GO" id="GO:0003677">
    <property type="term" value="F:DNA binding"/>
    <property type="evidence" value="ECO:0007669"/>
    <property type="project" value="InterPro"/>
</dbReference>
<name>A0A229NX57_9BACL</name>
<dbReference type="RefSeq" id="WP_089525205.1">
    <property type="nucleotide sequence ID" value="NZ_NMUQ01000002.1"/>
</dbReference>
<dbReference type="EMBL" id="NMUQ01000002">
    <property type="protein sequence ID" value="OXM14381.1"/>
    <property type="molecule type" value="Genomic_DNA"/>
</dbReference>
<dbReference type="GO" id="GO:0006402">
    <property type="term" value="P:mRNA catabolic process"/>
    <property type="evidence" value="ECO:0007669"/>
    <property type="project" value="TreeGrafter"/>
</dbReference>
<keyword evidence="2" id="KW-1277">Toxin-antitoxin system</keyword>
<evidence type="ECO:0000313" key="3">
    <source>
        <dbReference type="EMBL" id="OXM14381.1"/>
    </source>
</evidence>
<reference evidence="3 4" key="1">
    <citation type="submission" date="2017-07" db="EMBL/GenBank/DDBJ databases">
        <title>Paenibacillus herberti R33 genome sequencing and assembly.</title>
        <authorList>
            <person name="Su W."/>
        </authorList>
    </citation>
    <scope>NUCLEOTIDE SEQUENCE [LARGE SCALE GENOMIC DNA]</scope>
    <source>
        <strain evidence="3 4">R33</strain>
    </source>
</reference>
<dbReference type="Proteomes" id="UP000215145">
    <property type="component" value="Unassembled WGS sequence"/>
</dbReference>
<organism evidence="3 4">
    <name type="scientific">Paenibacillus herberti</name>
    <dbReference type="NCBI Taxonomy" id="1619309"/>
    <lineage>
        <taxon>Bacteria</taxon>
        <taxon>Bacillati</taxon>
        <taxon>Bacillota</taxon>
        <taxon>Bacilli</taxon>
        <taxon>Bacillales</taxon>
        <taxon>Paenibacillaceae</taxon>
        <taxon>Paenibacillus</taxon>
    </lineage>
</organism>
<dbReference type="Pfam" id="PF02452">
    <property type="entry name" value="PemK_toxin"/>
    <property type="match status" value="1"/>
</dbReference>
<dbReference type="PANTHER" id="PTHR33988">
    <property type="entry name" value="ENDORIBONUCLEASE MAZF-RELATED"/>
    <property type="match status" value="1"/>
</dbReference>
<accession>A0A229NX57</accession>
<keyword evidence="4" id="KW-1185">Reference proteome</keyword>
<keyword evidence="3" id="KW-0540">Nuclease</keyword>
<proteinExistence type="inferred from homology"/>
<protein>
    <submittedName>
        <fullName evidence="3">mRNA-degrading endonuclease</fullName>
    </submittedName>
</protein>
<dbReference type="AlphaFoldDB" id="A0A229NX57"/>
<dbReference type="GO" id="GO:0004521">
    <property type="term" value="F:RNA endonuclease activity"/>
    <property type="evidence" value="ECO:0007669"/>
    <property type="project" value="TreeGrafter"/>
</dbReference>
<dbReference type="InterPro" id="IPR003477">
    <property type="entry name" value="PemK-like"/>
</dbReference>
<dbReference type="Gene3D" id="2.30.30.110">
    <property type="match status" value="1"/>
</dbReference>
<dbReference type="SUPFAM" id="SSF50118">
    <property type="entry name" value="Cell growth inhibitor/plasmid maintenance toxic component"/>
    <property type="match status" value="1"/>
</dbReference>
<sequence length="126" mass="13458">MSIIGNVERGSIVWMQFRPNAGNEQAGYRPGLILSDGLIDPSYSNFAVVVPVTNQAKGYAFEVEVPAGIKVDSSLAAGYEQLSGVVLTDQLKSLDLAALNAVVVGKVDTESFFFKTVLTYARSILA</sequence>
<dbReference type="InterPro" id="IPR011067">
    <property type="entry name" value="Plasmid_toxin/cell-grow_inhib"/>
</dbReference>
<evidence type="ECO:0000256" key="1">
    <source>
        <dbReference type="ARBA" id="ARBA00007521"/>
    </source>
</evidence>
<evidence type="ECO:0000313" key="4">
    <source>
        <dbReference type="Proteomes" id="UP000215145"/>
    </source>
</evidence>
<comment type="similarity">
    <text evidence="1">Belongs to the PemK/MazF family.</text>
</comment>
<keyword evidence="3" id="KW-0378">Hydrolase</keyword>
<evidence type="ECO:0000256" key="2">
    <source>
        <dbReference type="ARBA" id="ARBA00022649"/>
    </source>
</evidence>
<gene>
    <name evidence="3" type="ORF">CGZ75_15655</name>
</gene>
<dbReference type="PANTHER" id="PTHR33988:SF3">
    <property type="entry name" value="ENDORIBONUCLEASE TOXIN CHPB-RELATED"/>
    <property type="match status" value="1"/>
</dbReference>
<dbReference type="GO" id="GO:0016075">
    <property type="term" value="P:rRNA catabolic process"/>
    <property type="evidence" value="ECO:0007669"/>
    <property type="project" value="TreeGrafter"/>
</dbReference>
<keyword evidence="3" id="KW-0255">Endonuclease</keyword>